<protein>
    <submittedName>
        <fullName evidence="2">Uncharacterized protein</fullName>
    </submittedName>
</protein>
<sequence length="96" mass="11214">MHSHFRRQCSEDYQNNHINTDQTKERYNPTSSQEIRTSVTQSQANQTGDNNTSVRPSDNSMNMNQTTNVYDGSREREKHGKRRKKKPERPPGCMTK</sequence>
<dbReference type="EMBL" id="JAEAOA010000869">
    <property type="protein sequence ID" value="KAK3611766.1"/>
    <property type="molecule type" value="Genomic_DNA"/>
</dbReference>
<keyword evidence="3" id="KW-1185">Reference proteome</keyword>
<evidence type="ECO:0000313" key="2">
    <source>
        <dbReference type="EMBL" id="KAK3611766.1"/>
    </source>
</evidence>
<proteinExistence type="predicted"/>
<dbReference type="Proteomes" id="UP001195483">
    <property type="component" value="Unassembled WGS sequence"/>
</dbReference>
<gene>
    <name evidence="2" type="ORF">CHS0354_014116</name>
</gene>
<feature type="region of interest" description="Disordered" evidence="1">
    <location>
        <begin position="1"/>
        <end position="96"/>
    </location>
</feature>
<comment type="caution">
    <text evidence="2">The sequence shown here is derived from an EMBL/GenBank/DDBJ whole genome shotgun (WGS) entry which is preliminary data.</text>
</comment>
<evidence type="ECO:0000256" key="1">
    <source>
        <dbReference type="SAM" id="MobiDB-lite"/>
    </source>
</evidence>
<reference evidence="2" key="1">
    <citation type="journal article" date="2021" name="Genome Biol. Evol.">
        <title>A High-Quality Reference Genome for a Parasitic Bivalve with Doubly Uniparental Inheritance (Bivalvia: Unionida).</title>
        <authorList>
            <person name="Smith C.H."/>
        </authorList>
    </citation>
    <scope>NUCLEOTIDE SEQUENCE</scope>
    <source>
        <strain evidence="2">CHS0354</strain>
    </source>
</reference>
<feature type="compositionally biased region" description="Polar residues" evidence="1">
    <location>
        <begin position="11"/>
        <end position="21"/>
    </location>
</feature>
<reference evidence="2" key="2">
    <citation type="journal article" date="2021" name="Genome Biol. Evol.">
        <title>Developing a high-quality reference genome for a parasitic bivalve with doubly uniparental inheritance (Bivalvia: Unionida).</title>
        <authorList>
            <person name="Smith C.H."/>
        </authorList>
    </citation>
    <scope>NUCLEOTIDE SEQUENCE</scope>
    <source>
        <strain evidence="2">CHS0354</strain>
        <tissue evidence="2">Mantle</tissue>
    </source>
</reference>
<organism evidence="2 3">
    <name type="scientific">Potamilus streckersoni</name>
    <dbReference type="NCBI Taxonomy" id="2493646"/>
    <lineage>
        <taxon>Eukaryota</taxon>
        <taxon>Metazoa</taxon>
        <taxon>Spiralia</taxon>
        <taxon>Lophotrochozoa</taxon>
        <taxon>Mollusca</taxon>
        <taxon>Bivalvia</taxon>
        <taxon>Autobranchia</taxon>
        <taxon>Heteroconchia</taxon>
        <taxon>Palaeoheterodonta</taxon>
        <taxon>Unionida</taxon>
        <taxon>Unionoidea</taxon>
        <taxon>Unionidae</taxon>
        <taxon>Ambleminae</taxon>
        <taxon>Lampsilini</taxon>
        <taxon>Potamilus</taxon>
    </lineage>
</organism>
<evidence type="ECO:0000313" key="3">
    <source>
        <dbReference type="Proteomes" id="UP001195483"/>
    </source>
</evidence>
<dbReference type="AlphaFoldDB" id="A0AAE0TJX5"/>
<name>A0AAE0TJX5_9BIVA</name>
<accession>A0AAE0TJX5</accession>
<feature type="compositionally biased region" description="Polar residues" evidence="1">
    <location>
        <begin position="28"/>
        <end position="70"/>
    </location>
</feature>
<reference evidence="2" key="3">
    <citation type="submission" date="2023-05" db="EMBL/GenBank/DDBJ databases">
        <authorList>
            <person name="Smith C.H."/>
        </authorList>
    </citation>
    <scope>NUCLEOTIDE SEQUENCE</scope>
    <source>
        <strain evidence="2">CHS0354</strain>
        <tissue evidence="2">Mantle</tissue>
    </source>
</reference>